<organism evidence="1 2">
    <name type="scientific">Artomyces pyxidatus</name>
    <dbReference type="NCBI Taxonomy" id="48021"/>
    <lineage>
        <taxon>Eukaryota</taxon>
        <taxon>Fungi</taxon>
        <taxon>Dikarya</taxon>
        <taxon>Basidiomycota</taxon>
        <taxon>Agaricomycotina</taxon>
        <taxon>Agaricomycetes</taxon>
        <taxon>Russulales</taxon>
        <taxon>Auriscalpiaceae</taxon>
        <taxon>Artomyces</taxon>
    </lineage>
</organism>
<name>A0ACB8SIF9_9AGAM</name>
<keyword evidence="2" id="KW-1185">Reference proteome</keyword>
<gene>
    <name evidence="1" type="ORF">BV25DRAFT_1832359</name>
</gene>
<proteinExistence type="predicted"/>
<reference evidence="1" key="2">
    <citation type="journal article" date="2022" name="New Phytol.">
        <title>Evolutionary transition to the ectomycorrhizal habit in the genomes of a hyperdiverse lineage of mushroom-forming fungi.</title>
        <authorList>
            <person name="Looney B."/>
            <person name="Miyauchi S."/>
            <person name="Morin E."/>
            <person name="Drula E."/>
            <person name="Courty P.E."/>
            <person name="Kohler A."/>
            <person name="Kuo A."/>
            <person name="LaButti K."/>
            <person name="Pangilinan J."/>
            <person name="Lipzen A."/>
            <person name="Riley R."/>
            <person name="Andreopoulos W."/>
            <person name="He G."/>
            <person name="Johnson J."/>
            <person name="Nolan M."/>
            <person name="Tritt A."/>
            <person name="Barry K.W."/>
            <person name="Grigoriev I.V."/>
            <person name="Nagy L.G."/>
            <person name="Hibbett D."/>
            <person name="Henrissat B."/>
            <person name="Matheny P.B."/>
            <person name="Labbe J."/>
            <person name="Martin F.M."/>
        </authorList>
    </citation>
    <scope>NUCLEOTIDE SEQUENCE</scope>
    <source>
        <strain evidence="1">HHB10654</strain>
    </source>
</reference>
<comment type="caution">
    <text evidence="1">The sequence shown here is derived from an EMBL/GenBank/DDBJ whole genome shotgun (WGS) entry which is preliminary data.</text>
</comment>
<dbReference type="Proteomes" id="UP000814140">
    <property type="component" value="Unassembled WGS sequence"/>
</dbReference>
<evidence type="ECO:0000313" key="2">
    <source>
        <dbReference type="Proteomes" id="UP000814140"/>
    </source>
</evidence>
<protein>
    <submittedName>
        <fullName evidence="1">Uncharacterized protein</fullName>
    </submittedName>
</protein>
<accession>A0ACB8SIF9</accession>
<sequence length="78" mass="8037">MSVLPPFARGLLRGSLPCALSACTAASTSRAKHSAFRCSSGPAGFAQPAVRFAAVAAPRNAINARFAVAMLHSSLYKC</sequence>
<reference evidence="1" key="1">
    <citation type="submission" date="2021-03" db="EMBL/GenBank/DDBJ databases">
        <authorList>
            <consortium name="DOE Joint Genome Institute"/>
            <person name="Ahrendt S."/>
            <person name="Looney B.P."/>
            <person name="Miyauchi S."/>
            <person name="Morin E."/>
            <person name="Drula E."/>
            <person name="Courty P.E."/>
            <person name="Chicoki N."/>
            <person name="Fauchery L."/>
            <person name="Kohler A."/>
            <person name="Kuo A."/>
            <person name="Labutti K."/>
            <person name="Pangilinan J."/>
            <person name="Lipzen A."/>
            <person name="Riley R."/>
            <person name="Andreopoulos W."/>
            <person name="He G."/>
            <person name="Johnson J."/>
            <person name="Barry K.W."/>
            <person name="Grigoriev I.V."/>
            <person name="Nagy L."/>
            <person name="Hibbett D."/>
            <person name="Henrissat B."/>
            <person name="Matheny P.B."/>
            <person name="Labbe J."/>
            <person name="Martin F."/>
        </authorList>
    </citation>
    <scope>NUCLEOTIDE SEQUENCE</scope>
    <source>
        <strain evidence="1">HHB10654</strain>
    </source>
</reference>
<dbReference type="EMBL" id="MU277266">
    <property type="protein sequence ID" value="KAI0056349.1"/>
    <property type="molecule type" value="Genomic_DNA"/>
</dbReference>
<evidence type="ECO:0000313" key="1">
    <source>
        <dbReference type="EMBL" id="KAI0056349.1"/>
    </source>
</evidence>